<comment type="cofactor">
    <cofactor evidence="15">
        <name>[2Fe-2S] cluster</name>
        <dbReference type="ChEBI" id="CHEBI:190135"/>
    </cofactor>
    <text evidence="15">Binds 1 [2Fe-2S] cluster per subunit. This cluster acts as a Lewis acid cofactor.</text>
</comment>
<evidence type="ECO:0000256" key="9">
    <source>
        <dbReference type="ARBA" id="ARBA00023239"/>
    </source>
</evidence>
<evidence type="ECO:0000256" key="2">
    <source>
        <dbReference type="ARBA" id="ARBA00006486"/>
    </source>
</evidence>
<evidence type="ECO:0000256" key="3">
    <source>
        <dbReference type="ARBA" id="ARBA00022605"/>
    </source>
</evidence>
<dbReference type="EMBL" id="CP101508">
    <property type="protein sequence ID" value="UTV27737.1"/>
    <property type="molecule type" value="Genomic_DNA"/>
</dbReference>
<evidence type="ECO:0000256" key="12">
    <source>
        <dbReference type="ARBA" id="ARBA00029436"/>
    </source>
</evidence>
<evidence type="ECO:0000313" key="19">
    <source>
        <dbReference type="Proteomes" id="UP001057998"/>
    </source>
</evidence>
<evidence type="ECO:0000256" key="14">
    <source>
        <dbReference type="ARBA" id="ARBA00029490"/>
    </source>
</evidence>
<dbReference type="PANTHER" id="PTHR43661:SF3">
    <property type="entry name" value="D-XYLONATE DEHYDRATASE YAGF-RELATED"/>
    <property type="match status" value="1"/>
</dbReference>
<feature type="active site" description="Proton acceptor" evidence="15">
    <location>
        <position position="517"/>
    </location>
</feature>
<organism evidence="18 19">
    <name type="scientific">Photobacterium atrarenae</name>
    <dbReference type="NCBI Taxonomy" id="865757"/>
    <lineage>
        <taxon>Bacteria</taxon>
        <taxon>Pseudomonadati</taxon>
        <taxon>Pseudomonadota</taxon>
        <taxon>Gammaproteobacteria</taxon>
        <taxon>Vibrionales</taxon>
        <taxon>Vibrionaceae</taxon>
        <taxon>Photobacterium</taxon>
    </lineage>
</organism>
<dbReference type="InterPro" id="IPR000581">
    <property type="entry name" value="ILV_EDD_N"/>
</dbReference>
<comment type="catalytic activity">
    <reaction evidence="11">
        <text>(2R)-2,3-dihydroxy-3-methylbutanoate = 3-methyl-2-oxobutanoate + H2O</text>
        <dbReference type="Rhea" id="RHEA:24809"/>
        <dbReference type="ChEBI" id="CHEBI:11851"/>
        <dbReference type="ChEBI" id="CHEBI:15377"/>
        <dbReference type="ChEBI" id="CHEBI:49072"/>
        <dbReference type="EC" id="4.2.1.9"/>
    </reaction>
    <physiologicalReaction direction="left-to-right" evidence="11">
        <dbReference type="Rhea" id="RHEA:24810"/>
    </physiologicalReaction>
</comment>
<comment type="cofactor">
    <cofactor evidence="1 15">
        <name>Mg(2+)</name>
        <dbReference type="ChEBI" id="CHEBI:18420"/>
    </cofactor>
</comment>
<keyword evidence="4 15" id="KW-0001">2Fe-2S</keyword>
<keyword evidence="9 15" id="KW-0456">Lyase</keyword>
<evidence type="ECO:0000256" key="7">
    <source>
        <dbReference type="ARBA" id="ARBA00023004"/>
    </source>
</evidence>
<feature type="domain" description="Dihydroxy-acid/6-phosphogluconate dehydratase C-terminal" evidence="17">
    <location>
        <begin position="408"/>
        <end position="604"/>
    </location>
</feature>
<sequence length="613" mass="65827">MPKYRSATTTHGRNMAGARALWRATGVKDEDFGKPIIAVVNSFTQFVPGHVHLKDLGQLVAREIEQAGGIAKEFNTIAVDDGIAMGHGGMLYSLPSRELIADSVEYMVNAHCADAMVCISNCDKITPGMLMASMRLNIPVIFVSGGPMEAGKTKLSDQILKLDLVDAMIQGADPTVSDEQSEQIERSACPTCGSCSGMFTANSMNCLTEALGLSQPGNGSLLATHADREQLFLNAGKRIVELTKRYYEQDDATALPRNIATKQAFENAMALDIAMGGSTNTVLHLLAAAQEGEVDFTMTDIDRMSRQVPHLCKVAPSTQQYHMEDVHRAGGVYGILAELDRAGLLHNGCHNVLGQTFAETLKQFDIMQTDSEEVKRFYRAGPAGIRTTQAFSQDCRWDTLDDDRENGCIRRKERAFSQDGGLAVLSGNMALDGCIVKTAGVDESCLKFTGPAIVFESQETAVEGILGGKVKAGDVVVIRYEGPKGGPGMQEMLYPTTYLKSMGLGKDCALITDGRFSGGTSGLSIGHVSPEAANGGTIGLIENGDTIAIDIPSRTIELQVDDTTLAARRVAADQRGWKPLDRQRNVSFALRAYANLATSADKGAVRDKSKLGE</sequence>
<evidence type="ECO:0000256" key="6">
    <source>
        <dbReference type="ARBA" id="ARBA00022842"/>
    </source>
</evidence>
<dbReference type="PROSITE" id="PS00886">
    <property type="entry name" value="ILVD_EDD_1"/>
    <property type="match status" value="1"/>
</dbReference>
<dbReference type="InterPro" id="IPR037237">
    <property type="entry name" value="IlvD/EDD_N"/>
</dbReference>
<dbReference type="InterPro" id="IPR042096">
    <property type="entry name" value="Dihydro-acid_dehy_C"/>
</dbReference>
<dbReference type="PANTHER" id="PTHR43661">
    <property type="entry name" value="D-XYLONATE DEHYDRATASE"/>
    <property type="match status" value="1"/>
</dbReference>
<comment type="pathway">
    <text evidence="13 15">Amino-acid biosynthesis; L-isoleucine biosynthesis; L-isoleucine from 2-oxobutanoate: step 3/4.</text>
</comment>
<comment type="function">
    <text evidence="15">Functions in the biosynthesis of branched-chain amino acids. Catalyzes the dehydration of (2R,3R)-2,3-dihydroxy-3-methylpentanoate (2,3-dihydroxy-3-methylvalerate) into 2-oxo-3-methylpentanoate (2-oxo-3-methylvalerate) and of (2R)-2,3-dihydroxy-3-methylbutanoate (2,3-dihydroxyisovalerate) into 2-oxo-3-methylbutanoate (2-oxoisovalerate), the penultimate precursor to L-isoleucine and L-valine, respectively.</text>
</comment>
<feature type="binding site" evidence="15">
    <location>
        <position position="491"/>
    </location>
    <ligand>
        <name>Mg(2+)</name>
        <dbReference type="ChEBI" id="CHEBI:18420"/>
    </ligand>
</feature>
<comment type="caution">
    <text evidence="15">Lacks conserved residue(s) required for the propagation of feature annotation.</text>
</comment>
<evidence type="ECO:0000256" key="4">
    <source>
        <dbReference type="ARBA" id="ARBA00022714"/>
    </source>
</evidence>
<feature type="domain" description="Dihydroxy-acid/6-phosphogluconate dehydratase N-terminal" evidence="16">
    <location>
        <begin position="34"/>
        <end position="359"/>
    </location>
</feature>
<dbReference type="InterPro" id="IPR004404">
    <property type="entry name" value="DihydroxyA_deHydtase"/>
</dbReference>
<evidence type="ECO:0000256" key="15">
    <source>
        <dbReference type="HAMAP-Rule" id="MF_00012"/>
    </source>
</evidence>
<dbReference type="Gene3D" id="3.50.30.80">
    <property type="entry name" value="IlvD/EDD C-terminal domain-like"/>
    <property type="match status" value="1"/>
</dbReference>
<proteinExistence type="inferred from homology"/>
<evidence type="ECO:0000256" key="5">
    <source>
        <dbReference type="ARBA" id="ARBA00022723"/>
    </source>
</evidence>
<dbReference type="HAMAP" id="MF_00012">
    <property type="entry name" value="IlvD"/>
    <property type="match status" value="1"/>
</dbReference>
<dbReference type="InterPro" id="IPR020558">
    <property type="entry name" value="DiOHA_6PGluconate_deHydtase_CS"/>
</dbReference>
<keyword evidence="5 15" id="KW-0479">Metal-binding</keyword>
<keyword evidence="6 15" id="KW-0460">Magnesium</keyword>
<accession>A0ABY5GEX6</accession>
<keyword evidence="19" id="KW-1185">Reference proteome</keyword>
<evidence type="ECO:0000256" key="10">
    <source>
        <dbReference type="ARBA" id="ARBA00023304"/>
    </source>
</evidence>
<evidence type="ECO:0000256" key="8">
    <source>
        <dbReference type="ARBA" id="ARBA00023014"/>
    </source>
</evidence>
<dbReference type="Pfam" id="PF24877">
    <property type="entry name" value="ILV_EDD_C"/>
    <property type="match status" value="1"/>
</dbReference>
<comment type="catalytic activity">
    <reaction evidence="15">
        <text>(2R,3R)-2,3-dihydroxy-3-methylpentanoate = (S)-3-methyl-2-oxopentanoate + H2O</text>
        <dbReference type="Rhea" id="RHEA:27694"/>
        <dbReference type="ChEBI" id="CHEBI:15377"/>
        <dbReference type="ChEBI" id="CHEBI:35146"/>
        <dbReference type="ChEBI" id="CHEBI:49258"/>
        <dbReference type="EC" id="4.2.1.9"/>
    </reaction>
</comment>
<dbReference type="PROSITE" id="PS00887">
    <property type="entry name" value="ILVD_EDD_2"/>
    <property type="match status" value="1"/>
</dbReference>
<dbReference type="Proteomes" id="UP001057998">
    <property type="component" value="Chromosome 1"/>
</dbReference>
<dbReference type="Pfam" id="PF00920">
    <property type="entry name" value="ILVD_EDD_N"/>
    <property type="match status" value="1"/>
</dbReference>
<evidence type="ECO:0000256" key="11">
    <source>
        <dbReference type="ARBA" id="ARBA00029304"/>
    </source>
</evidence>
<evidence type="ECO:0000259" key="17">
    <source>
        <dbReference type="Pfam" id="PF24877"/>
    </source>
</evidence>
<dbReference type="SUPFAM" id="SSF143975">
    <property type="entry name" value="IlvD/EDD N-terminal domain-like"/>
    <property type="match status" value="1"/>
</dbReference>
<keyword evidence="10 15" id="KW-0100">Branched-chain amino acid biosynthesis</keyword>
<evidence type="ECO:0000256" key="1">
    <source>
        <dbReference type="ARBA" id="ARBA00001946"/>
    </source>
</evidence>
<comment type="pathway">
    <text evidence="12 15">Amino-acid biosynthesis; L-valine biosynthesis; L-valine from pyruvate: step 3/4.</text>
</comment>
<comment type="subunit">
    <text evidence="15">Homodimer.</text>
</comment>
<feature type="modified residue" description="N6-carboxylysine" evidence="15">
    <location>
        <position position="124"/>
    </location>
</feature>
<reference evidence="18" key="1">
    <citation type="submission" date="2022-07" db="EMBL/GenBank/DDBJ databases">
        <title>Genome sequencing of Photobacterium atrarenae GJH2-4.</title>
        <authorList>
            <person name="Park S.-J."/>
        </authorList>
    </citation>
    <scope>NUCLEOTIDE SEQUENCE</scope>
    <source>
        <strain evidence="18">GJH2-4</strain>
    </source>
</reference>
<dbReference type="SUPFAM" id="SSF52016">
    <property type="entry name" value="LeuD/IlvD-like"/>
    <property type="match status" value="1"/>
</dbReference>
<feature type="binding site" evidence="15">
    <location>
        <position position="123"/>
    </location>
    <ligand>
        <name>Mg(2+)</name>
        <dbReference type="ChEBI" id="CHEBI:18420"/>
    </ligand>
</feature>
<dbReference type="GO" id="GO:0004160">
    <property type="term" value="F:dihydroxy-acid dehydratase activity"/>
    <property type="evidence" value="ECO:0007669"/>
    <property type="project" value="UniProtKB-EC"/>
</dbReference>
<feature type="binding site" evidence="15">
    <location>
        <position position="81"/>
    </location>
    <ligand>
        <name>Mg(2+)</name>
        <dbReference type="ChEBI" id="CHEBI:18420"/>
    </ligand>
</feature>
<name>A0ABY5GEX6_9GAMM</name>
<evidence type="ECO:0000313" key="18">
    <source>
        <dbReference type="EMBL" id="UTV27737.1"/>
    </source>
</evidence>
<keyword evidence="3 15" id="KW-0028">Amino-acid biosynthesis</keyword>
<feature type="binding site" description="via carbamate group" evidence="15">
    <location>
        <position position="124"/>
    </location>
    <ligand>
        <name>Mg(2+)</name>
        <dbReference type="ChEBI" id="CHEBI:18420"/>
    </ligand>
</feature>
<evidence type="ECO:0000259" key="16">
    <source>
        <dbReference type="Pfam" id="PF00920"/>
    </source>
</evidence>
<gene>
    <name evidence="15 18" type="primary">ilvD</name>
    <name evidence="18" type="ORF">NNL38_15905</name>
</gene>
<keyword evidence="7 15" id="KW-0408">Iron</keyword>
<comment type="similarity">
    <text evidence="2 15">Belongs to the IlvD/Edd family.</text>
</comment>
<protein>
    <recommendedName>
        <fullName evidence="14 15">Dihydroxy-acid dehydratase</fullName>
        <shortName evidence="15">DAD</shortName>
        <ecNumber evidence="14 15">4.2.1.9</ecNumber>
    </recommendedName>
</protein>
<dbReference type="InterPro" id="IPR056740">
    <property type="entry name" value="ILV_EDD_C"/>
</dbReference>
<keyword evidence="8 15" id="KW-0411">Iron-sulfur</keyword>
<dbReference type="EC" id="4.2.1.9" evidence="14 15"/>
<dbReference type="NCBIfam" id="TIGR00110">
    <property type="entry name" value="ilvD"/>
    <property type="match status" value="1"/>
</dbReference>
<evidence type="ECO:0000256" key="13">
    <source>
        <dbReference type="ARBA" id="ARBA00029437"/>
    </source>
</evidence>
<dbReference type="RefSeq" id="WP_255388976.1">
    <property type="nucleotide sequence ID" value="NZ_CP101508.1"/>
</dbReference>
<dbReference type="NCBIfam" id="NF009103">
    <property type="entry name" value="PRK12448.1"/>
    <property type="match status" value="1"/>
</dbReference>